<keyword evidence="3" id="KW-1185">Reference proteome</keyword>
<accession>A0ABR2K866</accession>
<sequence>MLDISPNAREIPIDDILYQEKNDMPLYIDRLNYVSFLNIIIFLILFEFGFIIISLTSSDLIVIDKKEFFFDRLQEKQDIRMAIQNLTPLNFFLTIIFQLIQSTKTRSSIPFDMNLSVRYIRNNTIISNFNLVKTFLCKFNNDKYSYKTHLIHEKISNFDSMVLANQFLANFHSFNGIRFEWIYLNPESWSLLTQTLDIFIMISLYSIFCYIFLYKQKITVNFFLLFMALLSTNPLRLLQTDQDQDKSLHSLSQTFFAFSIFVAFERLFLLSLFYQKWNLYALFLAIVFFAIYSYCESISKISKFTFETNLIKQSYNRIVTILFHISYYFFSTTIFLIKIKSSFPQKQKRFTFYFILNSFSLIVTMTTQVAFVILKINEKSIIPLYSYITTHYLIAYVIAFVHHPITKQEMIESNFPINAVQIR</sequence>
<evidence type="ECO:0000313" key="3">
    <source>
        <dbReference type="Proteomes" id="UP001470230"/>
    </source>
</evidence>
<evidence type="ECO:0000313" key="2">
    <source>
        <dbReference type="EMBL" id="KAK8887309.1"/>
    </source>
</evidence>
<comment type="caution">
    <text evidence="2">The sequence shown here is derived from an EMBL/GenBank/DDBJ whole genome shotgun (WGS) entry which is preliminary data.</text>
</comment>
<feature type="transmembrane region" description="Helical" evidence="1">
    <location>
        <begin position="250"/>
        <end position="270"/>
    </location>
</feature>
<keyword evidence="1" id="KW-1133">Transmembrane helix</keyword>
<evidence type="ECO:0008006" key="4">
    <source>
        <dbReference type="Google" id="ProtNLM"/>
    </source>
</evidence>
<feature type="transmembrane region" description="Helical" evidence="1">
    <location>
        <begin position="350"/>
        <end position="374"/>
    </location>
</feature>
<organism evidence="2 3">
    <name type="scientific">Tritrichomonas musculus</name>
    <dbReference type="NCBI Taxonomy" id="1915356"/>
    <lineage>
        <taxon>Eukaryota</taxon>
        <taxon>Metamonada</taxon>
        <taxon>Parabasalia</taxon>
        <taxon>Tritrichomonadida</taxon>
        <taxon>Tritrichomonadidae</taxon>
        <taxon>Tritrichomonas</taxon>
    </lineage>
</organism>
<dbReference type="EMBL" id="JAPFFF010000006">
    <property type="protein sequence ID" value="KAK8887309.1"/>
    <property type="molecule type" value="Genomic_DNA"/>
</dbReference>
<keyword evidence="1" id="KW-0812">Transmembrane</keyword>
<name>A0ABR2K866_9EUKA</name>
<protein>
    <recommendedName>
        <fullName evidence="4">Transmembrane protein</fullName>
    </recommendedName>
</protein>
<feature type="transmembrane region" description="Helical" evidence="1">
    <location>
        <begin position="380"/>
        <end position="401"/>
    </location>
</feature>
<feature type="transmembrane region" description="Helical" evidence="1">
    <location>
        <begin position="33"/>
        <end position="62"/>
    </location>
</feature>
<feature type="transmembrane region" description="Helical" evidence="1">
    <location>
        <begin position="314"/>
        <end position="338"/>
    </location>
</feature>
<proteinExistence type="predicted"/>
<reference evidence="2 3" key="1">
    <citation type="submission" date="2024-04" db="EMBL/GenBank/DDBJ databases">
        <title>Tritrichomonas musculus Genome.</title>
        <authorList>
            <person name="Alves-Ferreira E."/>
            <person name="Grigg M."/>
            <person name="Lorenzi H."/>
            <person name="Galac M."/>
        </authorList>
    </citation>
    <scope>NUCLEOTIDE SEQUENCE [LARGE SCALE GENOMIC DNA]</scope>
    <source>
        <strain evidence="2 3">EAF2021</strain>
    </source>
</reference>
<feature type="transmembrane region" description="Helical" evidence="1">
    <location>
        <begin position="220"/>
        <end position="238"/>
    </location>
</feature>
<feature type="transmembrane region" description="Helical" evidence="1">
    <location>
        <begin position="277"/>
        <end position="294"/>
    </location>
</feature>
<dbReference type="Proteomes" id="UP001470230">
    <property type="component" value="Unassembled WGS sequence"/>
</dbReference>
<gene>
    <name evidence="2" type="ORF">M9Y10_038347</name>
</gene>
<evidence type="ECO:0000256" key="1">
    <source>
        <dbReference type="SAM" id="Phobius"/>
    </source>
</evidence>
<keyword evidence="1" id="KW-0472">Membrane</keyword>
<feature type="transmembrane region" description="Helical" evidence="1">
    <location>
        <begin position="191"/>
        <end position="213"/>
    </location>
</feature>